<sequence length="466" mass="53043">MGDNGLLSDAIRLLVDRFPSLPPSDSWKYLDPQLAATIHLRYLDAYTQNQQLLLHLCDKQREKAGTFTNSTTAQMNGSIGLDSQNNLISHRNYSDTCNVGDIVPYNNHQEIVPYSQINNQYSDNIDHNDSVSTIVPFSLQNNFNQPTLSIPMNNDIPINTIHSASPNGGKSPKSGIQGITFNRYKNSWCVSSVDADGLRRRKFFNIRKYGFDGARSLALDYLLEYQRRNFSSQSSLQAEVVFDRKERNLVQDILSKHDSYVYNSDSYETGKVNIAEIYNYSEKFRQKFSDICGLIFIPGILILTTVTYDNAGKRIINKFPIQNSSFEDASQLAIANLQNAYKRSKICGILPFHADKCFIYATCYDLNIDITKSFSLKEGFVAAHKKAIAFRKGVVKNMKKTSDETNVSGIIKFPGVYYDSYSKCWVSSCSYSGIRKEVKFYTKKHGEICARELAIRHRMKWMKNKL</sequence>
<name>I7IQQ8_BABMR</name>
<dbReference type="GeneID" id="24424612"/>
<reference evidence="1 2" key="2">
    <citation type="journal article" date="2013" name="PLoS ONE">
        <title>Whole genome mapping and re-organization of the nuclear and mitochondrial genomes of Babesia microti isolates.</title>
        <authorList>
            <person name="Cornillot E."/>
            <person name="Dassouli A."/>
            <person name="Garg A."/>
            <person name="Pachikara N."/>
            <person name="Randazzo S."/>
            <person name="Depoix D."/>
            <person name="Carcy B."/>
            <person name="Delbecq S."/>
            <person name="Frutos R."/>
            <person name="Silva J.C."/>
            <person name="Sutton R."/>
            <person name="Krause P.J."/>
            <person name="Mamoun C.B."/>
        </authorList>
    </citation>
    <scope>NUCLEOTIDE SEQUENCE [LARGE SCALE GENOMIC DNA]</scope>
    <source>
        <strain evidence="1 2">RI</strain>
    </source>
</reference>
<reference evidence="1 2" key="1">
    <citation type="journal article" date="2012" name="Nucleic Acids Res.">
        <title>Sequencing of the smallest Apicomplexan genome from the human pathogen Babesia microti.</title>
        <authorList>
            <person name="Cornillot E."/>
            <person name="Hadj-Kaddour K."/>
            <person name="Dassouli A."/>
            <person name="Noel B."/>
            <person name="Ranwez V."/>
            <person name="Vacherie B."/>
            <person name="Augagneur Y."/>
            <person name="Bres V."/>
            <person name="Duclos A."/>
            <person name="Randazzo S."/>
            <person name="Carcy B."/>
            <person name="Debierre-Grockiego F."/>
            <person name="Delbecq S."/>
            <person name="Moubri-Menage K."/>
            <person name="Shams-Eldin H."/>
            <person name="Usmani-Brown S."/>
            <person name="Bringaud F."/>
            <person name="Wincker P."/>
            <person name="Vivares C.P."/>
            <person name="Schwarz R.T."/>
            <person name="Schetters T.P."/>
            <person name="Krause P.J."/>
            <person name="Gorenflot A."/>
            <person name="Berry V."/>
            <person name="Barbe V."/>
            <person name="Ben Mamoun C."/>
        </authorList>
    </citation>
    <scope>NUCLEOTIDE SEQUENCE [LARGE SCALE GENOMIC DNA]</scope>
    <source>
        <strain evidence="1 2">RI</strain>
    </source>
</reference>
<dbReference type="Gene3D" id="1.20.5.2050">
    <property type="match status" value="2"/>
</dbReference>
<dbReference type="KEGG" id="bmic:BMR1_02g04170"/>
<dbReference type="VEuPathDB" id="PiroplasmaDB:BMR1_02g04170"/>
<evidence type="ECO:0008006" key="3">
    <source>
        <dbReference type="Google" id="ProtNLM"/>
    </source>
</evidence>
<evidence type="ECO:0000313" key="2">
    <source>
        <dbReference type="Proteomes" id="UP000002899"/>
    </source>
</evidence>
<protein>
    <recommendedName>
        <fullName evidence="3">AP2/ERF domain-containing protein</fullName>
    </recommendedName>
</protein>
<dbReference type="AlphaFoldDB" id="I7IQQ8"/>
<dbReference type="RefSeq" id="XP_012648589.1">
    <property type="nucleotide sequence ID" value="XM_012793135.1"/>
</dbReference>
<reference evidence="1 2" key="3">
    <citation type="journal article" date="2016" name="Sci. Rep.">
        <title>Genome-wide diversity and gene expression profiling of Babesia microti isolates identify polymorphic genes that mediate host-pathogen interactions.</title>
        <authorList>
            <person name="Silva J.C."/>
            <person name="Cornillot E."/>
            <person name="McCracken C."/>
            <person name="Usmani-Brown S."/>
            <person name="Dwivedi A."/>
            <person name="Ifeonu O.O."/>
            <person name="Crabtree J."/>
            <person name="Gotia H.T."/>
            <person name="Virji A.Z."/>
            <person name="Reynes C."/>
            <person name="Colinge J."/>
            <person name="Kumar V."/>
            <person name="Lawres L."/>
            <person name="Pazzi J.E."/>
            <person name="Pablo J.V."/>
            <person name="Hung C."/>
            <person name="Brancato J."/>
            <person name="Kumari P."/>
            <person name="Orvis J."/>
            <person name="Tretina K."/>
            <person name="Chibucos M."/>
            <person name="Ott S."/>
            <person name="Sadzewicz L."/>
            <person name="Sengamalay N."/>
            <person name="Shetty A.C."/>
            <person name="Su Q."/>
            <person name="Tallon L."/>
            <person name="Fraser C.M."/>
            <person name="Frutos R."/>
            <person name="Molina D.M."/>
            <person name="Krause P.J."/>
            <person name="Ben Mamoun C."/>
        </authorList>
    </citation>
    <scope>NUCLEOTIDE SEQUENCE [LARGE SCALE GENOMIC DNA]</scope>
    <source>
        <strain evidence="1 2">RI</strain>
    </source>
</reference>
<proteinExistence type="predicted"/>
<gene>
    <name evidence="1" type="ORF">BMR1_02g04170</name>
</gene>
<evidence type="ECO:0000313" key="1">
    <source>
        <dbReference type="EMBL" id="CCF73980.1"/>
    </source>
</evidence>
<dbReference type="Proteomes" id="UP000002899">
    <property type="component" value="Chromosome II"/>
</dbReference>
<accession>I7IQQ8</accession>
<dbReference type="EMBL" id="FO082872">
    <property type="protein sequence ID" value="CCF73980.1"/>
    <property type="molecule type" value="Genomic_DNA"/>
</dbReference>
<organism evidence="1 2">
    <name type="scientific">Babesia microti (strain RI)</name>
    <dbReference type="NCBI Taxonomy" id="1133968"/>
    <lineage>
        <taxon>Eukaryota</taxon>
        <taxon>Sar</taxon>
        <taxon>Alveolata</taxon>
        <taxon>Apicomplexa</taxon>
        <taxon>Aconoidasida</taxon>
        <taxon>Piroplasmida</taxon>
        <taxon>Babesiidae</taxon>
        <taxon>Babesia</taxon>
    </lineage>
</organism>
<keyword evidence="2" id="KW-1185">Reference proteome</keyword>